<protein>
    <recommendedName>
        <fullName evidence="13">Beta-lactamase domain protein</fullName>
    </recommendedName>
</protein>
<dbReference type="RefSeq" id="WP_011921168.1">
    <property type="nucleotide sequence ID" value="NZ_AP019770.1"/>
</dbReference>
<dbReference type="EMBL" id="CP012174">
    <property type="protein sequence ID" value="AKV77703.1"/>
    <property type="molecule type" value="Genomic_DNA"/>
</dbReference>
<evidence type="ECO:0000313" key="7">
    <source>
        <dbReference type="Proteomes" id="UP000029084"/>
    </source>
</evidence>
<organism evidence="1 7">
    <name type="scientific">Metallosphaera sedula</name>
    <dbReference type="NCBI Taxonomy" id="43687"/>
    <lineage>
        <taxon>Archaea</taxon>
        <taxon>Thermoproteota</taxon>
        <taxon>Thermoprotei</taxon>
        <taxon>Sulfolobales</taxon>
        <taxon>Sulfolobaceae</taxon>
        <taxon>Metallosphaera</taxon>
    </lineage>
</organism>
<dbReference type="EMBL" id="CP012176">
    <property type="protein sequence ID" value="AKV82192.1"/>
    <property type="molecule type" value="Genomic_DNA"/>
</dbReference>
<evidence type="ECO:0000313" key="8">
    <source>
        <dbReference type="Proteomes" id="UP000056255"/>
    </source>
</evidence>
<dbReference type="Proteomes" id="UP000062398">
    <property type="component" value="Chromosome"/>
</dbReference>
<name>A0A088E1N6_9CREN</name>
<evidence type="ECO:0008006" key="13">
    <source>
        <dbReference type="Google" id="ProtNLM"/>
    </source>
</evidence>
<evidence type="ECO:0000313" key="4">
    <source>
        <dbReference type="EMBL" id="AKV77703.1"/>
    </source>
</evidence>
<dbReference type="EMBL" id="CP012173">
    <property type="protein sequence ID" value="AKV75457.1"/>
    <property type="molecule type" value="Genomic_DNA"/>
</dbReference>
<dbReference type="Proteomes" id="UP000062475">
    <property type="component" value="Chromosome"/>
</dbReference>
<sequence length="174" mass="19537">MSIARIAKGVYMVAGKTYGYLANSYLIESEDTFYLVDTGGNEQPTELLRNVLEIAKEKTKSMNVILTSCLRDAAAGAKFLVDMINARIIIHERDSTGLRMGSCAKEEYPATSPFMVIREKKTRLGNLEIIRSSSPTQGSIILRNNDSLFVGASRLTPFDPKIKYIFGLYEYKRY</sequence>
<dbReference type="Gene3D" id="3.60.15.10">
    <property type="entry name" value="Ribonuclease Z/Hydroxyacylglutathione hydrolase-like"/>
    <property type="match status" value="1"/>
</dbReference>
<evidence type="ECO:0000313" key="5">
    <source>
        <dbReference type="EMBL" id="AKV79948.1"/>
    </source>
</evidence>
<dbReference type="OMA" id="SCAKEEY"/>
<dbReference type="SUPFAM" id="SSF56281">
    <property type="entry name" value="Metallo-hydrolase/oxidoreductase"/>
    <property type="match status" value="1"/>
</dbReference>
<evidence type="ECO:0000313" key="11">
    <source>
        <dbReference type="Proteomes" id="UP000062475"/>
    </source>
</evidence>
<evidence type="ECO:0000313" key="6">
    <source>
        <dbReference type="EMBL" id="AKV82192.1"/>
    </source>
</evidence>
<accession>A0A088E1N6</accession>
<dbReference type="OrthoDB" id="35660at2157"/>
<reference evidence="6 8" key="3">
    <citation type="submission" date="2015-07" db="EMBL/GenBank/DDBJ databases">
        <title>Physiological, transcriptional responses and genome re-sequencing of acid resistant extremely thermoacidophilic Metallosphaera sedula SARC-M1.</title>
        <authorList>
            <person name="Ai C."/>
            <person name="McCarthy S."/>
            <person name="Eckrich V."/>
            <person name="Rudrappa D."/>
            <person name="Qiu G."/>
            <person name="Blum P."/>
        </authorList>
    </citation>
    <scope>NUCLEOTIDE SEQUENCE [LARGE SCALE GENOMIC DNA]</scope>
    <source>
        <strain evidence="6 8">SARC-M1</strain>
    </source>
</reference>
<dbReference type="EMBL" id="CP012172">
    <property type="protein sequence ID" value="AKV73213.1"/>
    <property type="molecule type" value="Genomic_DNA"/>
</dbReference>
<dbReference type="InterPro" id="IPR036866">
    <property type="entry name" value="RibonucZ/Hydroxyglut_hydro"/>
</dbReference>
<evidence type="ECO:0000313" key="1">
    <source>
        <dbReference type="EMBL" id="AIM26186.1"/>
    </source>
</evidence>
<evidence type="ECO:0000313" key="3">
    <source>
        <dbReference type="EMBL" id="AKV75457.1"/>
    </source>
</evidence>
<dbReference type="Proteomes" id="UP000061362">
    <property type="component" value="Chromosome"/>
</dbReference>
<dbReference type="PATRIC" id="fig|43687.5.peg.23"/>
<evidence type="ECO:0000313" key="12">
    <source>
        <dbReference type="Proteomes" id="UP000068832"/>
    </source>
</evidence>
<reference evidence="9 10" key="2">
    <citation type="journal article" date="2015" name="Genome Announc.">
        <title>Complete Genome Sequences of Evolved Arsenate-Resistant Metallosphaera sedula Strains.</title>
        <authorList>
            <person name="Ai C."/>
            <person name="McCarthy S."/>
            <person name="Schackwitz W."/>
            <person name="Martin J."/>
            <person name="Lipzen A."/>
            <person name="Blum P."/>
        </authorList>
    </citation>
    <scope>NUCLEOTIDE SEQUENCE [LARGE SCALE GENOMIC DNA]</scope>
    <source>
        <strain evidence="4 10">ARS120-1</strain>
        <strain evidence="5 9">ARS120-2</strain>
        <strain evidence="2 12">ARS50-1</strain>
        <strain evidence="3 11">ARS50-2</strain>
    </source>
</reference>
<dbReference type="GeneID" id="91756872"/>
<evidence type="ECO:0000313" key="9">
    <source>
        <dbReference type="Proteomes" id="UP000061362"/>
    </source>
</evidence>
<gene>
    <name evidence="1" type="ORF">HA72_0022</name>
    <name evidence="2" type="ORF">MsedA_0024</name>
    <name evidence="3" type="ORF">MsedB_0024</name>
    <name evidence="4" type="ORF">MsedC_0023</name>
    <name evidence="5" type="ORF">MsedD_0024</name>
    <name evidence="6" type="ORF">MsedE_0024</name>
</gene>
<dbReference type="EMBL" id="CP008822">
    <property type="protein sequence ID" value="AIM26186.1"/>
    <property type="molecule type" value="Genomic_DNA"/>
</dbReference>
<dbReference type="Proteomes" id="UP000056255">
    <property type="component" value="Chromosome"/>
</dbReference>
<dbReference type="AlphaFoldDB" id="A0A088E1N6"/>
<evidence type="ECO:0000313" key="10">
    <source>
        <dbReference type="Proteomes" id="UP000062398"/>
    </source>
</evidence>
<dbReference type="Proteomes" id="UP000068832">
    <property type="component" value="Chromosome"/>
</dbReference>
<dbReference type="EMBL" id="CP012175">
    <property type="protein sequence ID" value="AKV79948.1"/>
    <property type="molecule type" value="Genomic_DNA"/>
</dbReference>
<dbReference type="Proteomes" id="UP000029084">
    <property type="component" value="Chromosome"/>
</dbReference>
<proteinExistence type="predicted"/>
<evidence type="ECO:0000313" key="2">
    <source>
        <dbReference type="EMBL" id="AKV73213.1"/>
    </source>
</evidence>
<reference evidence="1 7" key="1">
    <citation type="journal article" date="2014" name="J. Bacteriol.">
        <title>Role of an Archaeal PitA Transporter in the Copper and Arsenic Resistance of Metallosphaera sedula, an Extreme Thermoacidophile.</title>
        <authorList>
            <person name="McCarthy S."/>
            <person name="Ai C."/>
            <person name="Wheaton G."/>
            <person name="Tevatia R."/>
            <person name="Eckrich V."/>
            <person name="Kelly R."/>
            <person name="Blum P."/>
        </authorList>
    </citation>
    <scope>NUCLEOTIDE SEQUENCE [LARGE SCALE GENOMIC DNA]</scope>
    <source>
        <strain evidence="1 7">CuR1</strain>
    </source>
</reference>